<reference evidence="2" key="1">
    <citation type="journal article" date="2021" name="Proc. Natl. Acad. Sci. U.S.A.">
        <title>A Catalog of Tens of Thousands of Viruses from Human Metagenomes Reveals Hidden Associations with Chronic Diseases.</title>
        <authorList>
            <person name="Tisza M.J."/>
            <person name="Buck C.B."/>
        </authorList>
    </citation>
    <scope>NUCLEOTIDE SEQUENCE</scope>
    <source>
        <strain evidence="2">CtagO6</strain>
    </source>
</reference>
<dbReference type="EMBL" id="BK015215">
    <property type="protein sequence ID" value="DAD96336.1"/>
    <property type="molecule type" value="Genomic_DNA"/>
</dbReference>
<feature type="region of interest" description="Disordered" evidence="1">
    <location>
        <begin position="48"/>
        <end position="69"/>
    </location>
</feature>
<protein>
    <submittedName>
        <fullName evidence="2">ParG</fullName>
    </submittedName>
</protein>
<sequence length="145" mass="15874">MKKIINSKVYDTDTARCVGGICSGLGDRLYGWSEDLYCKRTGEYFLHGEGGPGSKYSEPAGPSETRGSEQIYPLSYDDARAWAAQHLTADEYTAEFGEIAEDDASIRLNLYISASTVERARREAAKAGITLSAYIESAIKRDLGD</sequence>
<organism evidence="2">
    <name type="scientific">Myoviridae sp. ctagO6</name>
    <dbReference type="NCBI Taxonomy" id="2826667"/>
    <lineage>
        <taxon>Viruses</taxon>
        <taxon>Duplodnaviria</taxon>
        <taxon>Heunggongvirae</taxon>
        <taxon>Uroviricota</taxon>
        <taxon>Caudoviricetes</taxon>
    </lineage>
</organism>
<evidence type="ECO:0000256" key="1">
    <source>
        <dbReference type="SAM" id="MobiDB-lite"/>
    </source>
</evidence>
<accession>A0A8S5NQ34</accession>
<evidence type="ECO:0000313" key="2">
    <source>
        <dbReference type="EMBL" id="DAD96336.1"/>
    </source>
</evidence>
<name>A0A8S5NQ34_9CAUD</name>
<proteinExistence type="predicted"/>